<evidence type="ECO:0000313" key="3">
    <source>
        <dbReference type="Proteomes" id="UP000215506"/>
    </source>
</evidence>
<keyword evidence="3" id="KW-1185">Reference proteome</keyword>
<dbReference type="InterPro" id="IPR009081">
    <property type="entry name" value="PP-bd_ACP"/>
</dbReference>
<dbReference type="SUPFAM" id="SSF47336">
    <property type="entry name" value="ACP-like"/>
    <property type="match status" value="1"/>
</dbReference>
<name>A0A231H5P9_9NOCA</name>
<dbReference type="EMBL" id="NGAF01000007">
    <property type="protein sequence ID" value="OXR44333.1"/>
    <property type="molecule type" value="Genomic_DNA"/>
</dbReference>
<dbReference type="Proteomes" id="UP000215506">
    <property type="component" value="Unassembled WGS sequence"/>
</dbReference>
<protein>
    <submittedName>
        <fullName evidence="2">Meromycolate extension acyl carrier protein</fullName>
    </submittedName>
</protein>
<reference evidence="2 3" key="1">
    <citation type="submission" date="2017-07" db="EMBL/GenBank/DDBJ databases">
        <title>First draft Genome Sequence of Nocardia cerradoensis isolated from human infection.</title>
        <authorList>
            <person name="Carrasco G."/>
        </authorList>
    </citation>
    <scope>NUCLEOTIDE SEQUENCE [LARGE SCALE GENOMIC DNA]</scope>
    <source>
        <strain evidence="2 3">CNM20130759</strain>
    </source>
</reference>
<dbReference type="RefSeq" id="WP_157163521.1">
    <property type="nucleotide sequence ID" value="NZ_JAAXOR010000002.1"/>
</dbReference>
<dbReference type="PROSITE" id="PS50075">
    <property type="entry name" value="CARRIER"/>
    <property type="match status" value="1"/>
</dbReference>
<dbReference type="Pfam" id="PF00550">
    <property type="entry name" value="PP-binding"/>
    <property type="match status" value="1"/>
</dbReference>
<organism evidence="2 3">
    <name type="scientific">Nocardia cerradoensis</name>
    <dbReference type="NCBI Taxonomy" id="85688"/>
    <lineage>
        <taxon>Bacteria</taxon>
        <taxon>Bacillati</taxon>
        <taxon>Actinomycetota</taxon>
        <taxon>Actinomycetes</taxon>
        <taxon>Mycobacteriales</taxon>
        <taxon>Nocardiaceae</taxon>
        <taxon>Nocardia</taxon>
    </lineage>
</organism>
<comment type="caution">
    <text evidence="2">The sequence shown here is derived from an EMBL/GenBank/DDBJ whole genome shotgun (WGS) entry which is preliminary data.</text>
</comment>
<proteinExistence type="predicted"/>
<evidence type="ECO:0000313" key="2">
    <source>
        <dbReference type="EMBL" id="OXR44333.1"/>
    </source>
</evidence>
<sequence>MSTDNQTFDPVADPEAVLTVLEDKIAVGRPRLDLRLTDSVRDDIDLDSLSLMEALTRVEEEYGIELIDHEDIYGVETVGDLVALIQRTYHDRYPNDPASREAR</sequence>
<evidence type="ECO:0000259" key="1">
    <source>
        <dbReference type="PROSITE" id="PS50075"/>
    </source>
</evidence>
<dbReference type="Gene3D" id="1.10.1200.10">
    <property type="entry name" value="ACP-like"/>
    <property type="match status" value="1"/>
</dbReference>
<accession>A0A231H5P9</accession>
<dbReference type="AlphaFoldDB" id="A0A231H5P9"/>
<dbReference type="InterPro" id="IPR036736">
    <property type="entry name" value="ACP-like_sf"/>
</dbReference>
<feature type="domain" description="Carrier" evidence="1">
    <location>
        <begin position="11"/>
        <end position="89"/>
    </location>
</feature>
<gene>
    <name evidence="2" type="primary">acpM_2</name>
    <name evidence="2" type="ORF">B7C42_03894</name>
</gene>